<gene>
    <name evidence="1" type="primary">Dper\GL18117</name>
    <name evidence="1" type="ORF">Dper_GL18117</name>
</gene>
<sequence length="153" mass="17328">MAEHVEYLDDPDKSENDTKVYRSLVLSAPSVHIGLPSNASCALMVNHGPFADPRNYHADTCDLYVSLVKLHLDKELQLDESAKLNSHFRVSDNGLRLFRDYYSTILNNPWTLSRQYSVVLGQSQCLTIVKYKSLNGITLEDLKAFAQKIPQEL</sequence>
<evidence type="ECO:0000313" key="2">
    <source>
        <dbReference type="Proteomes" id="UP000008744"/>
    </source>
</evidence>
<dbReference type="Proteomes" id="UP000008744">
    <property type="component" value="Unassembled WGS sequence"/>
</dbReference>
<dbReference type="AlphaFoldDB" id="B4HC17"/>
<dbReference type="SUPFAM" id="SSF63411">
    <property type="entry name" value="LuxS/MPP-like metallohydrolase"/>
    <property type="match status" value="1"/>
</dbReference>
<dbReference type="InterPro" id="IPR011249">
    <property type="entry name" value="Metalloenz_LuxS/M16"/>
</dbReference>
<evidence type="ECO:0000313" key="1">
    <source>
        <dbReference type="EMBL" id="EDW40048.1"/>
    </source>
</evidence>
<dbReference type="OMA" id="NASCALM"/>
<reference evidence="1 2" key="1">
    <citation type="journal article" date="2007" name="Nature">
        <title>Evolution of genes and genomes on the Drosophila phylogeny.</title>
        <authorList>
            <consortium name="Drosophila 12 Genomes Consortium"/>
            <person name="Clark A.G."/>
            <person name="Eisen M.B."/>
            <person name="Smith D.R."/>
            <person name="Bergman C.M."/>
            <person name="Oliver B."/>
            <person name="Markow T.A."/>
            <person name="Kaufman T.C."/>
            <person name="Kellis M."/>
            <person name="Gelbart W."/>
            <person name="Iyer V.N."/>
            <person name="Pollard D.A."/>
            <person name="Sackton T.B."/>
            <person name="Larracuente A.M."/>
            <person name="Singh N.D."/>
            <person name="Abad J.P."/>
            <person name="Abt D.N."/>
            <person name="Adryan B."/>
            <person name="Aguade M."/>
            <person name="Akashi H."/>
            <person name="Anderson W.W."/>
            <person name="Aquadro C.F."/>
            <person name="Ardell D.H."/>
            <person name="Arguello R."/>
            <person name="Artieri C.G."/>
            <person name="Barbash D.A."/>
            <person name="Barker D."/>
            <person name="Barsanti P."/>
            <person name="Batterham P."/>
            <person name="Batzoglou S."/>
            <person name="Begun D."/>
            <person name="Bhutkar A."/>
            <person name="Blanco E."/>
            <person name="Bosak S.A."/>
            <person name="Bradley R.K."/>
            <person name="Brand A.D."/>
            <person name="Brent M.R."/>
            <person name="Brooks A.N."/>
            <person name="Brown R.H."/>
            <person name="Butlin R.K."/>
            <person name="Caggese C."/>
            <person name="Calvi B.R."/>
            <person name="Bernardo de Carvalho A."/>
            <person name="Caspi A."/>
            <person name="Castrezana S."/>
            <person name="Celniker S.E."/>
            <person name="Chang J.L."/>
            <person name="Chapple C."/>
            <person name="Chatterji S."/>
            <person name="Chinwalla A."/>
            <person name="Civetta A."/>
            <person name="Clifton S.W."/>
            <person name="Comeron J.M."/>
            <person name="Costello J.C."/>
            <person name="Coyne J.A."/>
            <person name="Daub J."/>
            <person name="David R.G."/>
            <person name="Delcher A.L."/>
            <person name="Delehaunty K."/>
            <person name="Do C.B."/>
            <person name="Ebling H."/>
            <person name="Edwards K."/>
            <person name="Eickbush T."/>
            <person name="Evans J.D."/>
            <person name="Filipski A."/>
            <person name="Findeiss S."/>
            <person name="Freyhult E."/>
            <person name="Fulton L."/>
            <person name="Fulton R."/>
            <person name="Garcia A.C."/>
            <person name="Gardiner A."/>
            <person name="Garfield D.A."/>
            <person name="Garvin B.E."/>
            <person name="Gibson G."/>
            <person name="Gilbert D."/>
            <person name="Gnerre S."/>
            <person name="Godfrey J."/>
            <person name="Good R."/>
            <person name="Gotea V."/>
            <person name="Gravely B."/>
            <person name="Greenberg A.J."/>
            <person name="Griffiths-Jones S."/>
            <person name="Gross S."/>
            <person name="Guigo R."/>
            <person name="Gustafson E.A."/>
            <person name="Haerty W."/>
            <person name="Hahn M.W."/>
            <person name="Halligan D.L."/>
            <person name="Halpern A.L."/>
            <person name="Halter G.M."/>
            <person name="Han M.V."/>
            <person name="Heger A."/>
            <person name="Hillier L."/>
            <person name="Hinrichs A.S."/>
            <person name="Holmes I."/>
            <person name="Hoskins R.A."/>
            <person name="Hubisz M.J."/>
            <person name="Hultmark D."/>
            <person name="Huntley M.A."/>
            <person name="Jaffe D.B."/>
            <person name="Jagadeeshan S."/>
            <person name="Jeck W.R."/>
            <person name="Johnson J."/>
            <person name="Jones C.D."/>
            <person name="Jordan W.C."/>
            <person name="Karpen G.H."/>
            <person name="Kataoka E."/>
            <person name="Keightley P.D."/>
            <person name="Kheradpour P."/>
            <person name="Kirkness E.F."/>
            <person name="Koerich L.B."/>
            <person name="Kristiansen K."/>
            <person name="Kudrna D."/>
            <person name="Kulathinal R.J."/>
            <person name="Kumar S."/>
            <person name="Kwok R."/>
            <person name="Lander E."/>
            <person name="Langley C.H."/>
            <person name="Lapoint R."/>
            <person name="Lazzaro B.P."/>
            <person name="Lee S.J."/>
            <person name="Levesque L."/>
            <person name="Li R."/>
            <person name="Lin C.F."/>
            <person name="Lin M.F."/>
            <person name="Lindblad-Toh K."/>
            <person name="Llopart A."/>
            <person name="Long M."/>
            <person name="Low L."/>
            <person name="Lozovsky E."/>
            <person name="Lu J."/>
            <person name="Luo M."/>
            <person name="Machado C.A."/>
            <person name="Makalowski W."/>
            <person name="Marzo M."/>
            <person name="Matsuda M."/>
            <person name="Matzkin L."/>
            <person name="McAllister B."/>
            <person name="McBride C.S."/>
            <person name="McKernan B."/>
            <person name="McKernan K."/>
            <person name="Mendez-Lago M."/>
            <person name="Minx P."/>
            <person name="Mollenhauer M.U."/>
            <person name="Montooth K."/>
            <person name="Mount S.M."/>
            <person name="Mu X."/>
            <person name="Myers E."/>
            <person name="Negre B."/>
            <person name="Newfeld S."/>
            <person name="Nielsen R."/>
            <person name="Noor M.A."/>
            <person name="O'Grady P."/>
            <person name="Pachter L."/>
            <person name="Papaceit M."/>
            <person name="Parisi M.J."/>
            <person name="Parisi M."/>
            <person name="Parts L."/>
            <person name="Pedersen J.S."/>
            <person name="Pesole G."/>
            <person name="Phillippy A.M."/>
            <person name="Ponting C.P."/>
            <person name="Pop M."/>
            <person name="Porcelli D."/>
            <person name="Powell J.R."/>
            <person name="Prohaska S."/>
            <person name="Pruitt K."/>
            <person name="Puig M."/>
            <person name="Quesneville H."/>
            <person name="Ram K.R."/>
            <person name="Rand D."/>
            <person name="Rasmussen M.D."/>
            <person name="Reed L.K."/>
            <person name="Reenan R."/>
            <person name="Reily A."/>
            <person name="Remington K.A."/>
            <person name="Rieger T.T."/>
            <person name="Ritchie M.G."/>
            <person name="Robin C."/>
            <person name="Rogers Y.H."/>
            <person name="Rohde C."/>
            <person name="Rozas J."/>
            <person name="Rubenfield M.J."/>
            <person name="Ruiz A."/>
            <person name="Russo S."/>
            <person name="Salzberg S.L."/>
            <person name="Sanchez-Gracia A."/>
            <person name="Saranga D.J."/>
            <person name="Sato H."/>
            <person name="Schaeffer S.W."/>
            <person name="Schatz M.C."/>
            <person name="Schlenke T."/>
            <person name="Schwartz R."/>
            <person name="Segarra C."/>
            <person name="Singh R.S."/>
            <person name="Sirot L."/>
            <person name="Sirota M."/>
            <person name="Sisneros N.B."/>
            <person name="Smith C.D."/>
            <person name="Smith T.F."/>
            <person name="Spieth J."/>
            <person name="Stage D.E."/>
            <person name="Stark A."/>
            <person name="Stephan W."/>
            <person name="Strausberg R.L."/>
            <person name="Strempel S."/>
            <person name="Sturgill D."/>
            <person name="Sutton G."/>
            <person name="Sutton G.G."/>
            <person name="Tao W."/>
            <person name="Teichmann S."/>
            <person name="Tobari Y.N."/>
            <person name="Tomimura Y."/>
            <person name="Tsolas J.M."/>
            <person name="Valente V.L."/>
            <person name="Venter E."/>
            <person name="Venter J.C."/>
            <person name="Vicario S."/>
            <person name="Vieira F.G."/>
            <person name="Vilella A.J."/>
            <person name="Villasante A."/>
            <person name="Walenz B."/>
            <person name="Wang J."/>
            <person name="Wasserman M."/>
            <person name="Watts T."/>
            <person name="Wilson D."/>
            <person name="Wilson R.K."/>
            <person name="Wing R.A."/>
            <person name="Wolfner M.F."/>
            <person name="Wong A."/>
            <person name="Wong G.K."/>
            <person name="Wu C.I."/>
            <person name="Wu G."/>
            <person name="Yamamoto D."/>
            <person name="Yang H.P."/>
            <person name="Yang S.P."/>
            <person name="Yorke J.A."/>
            <person name="Yoshida K."/>
            <person name="Zdobnov E."/>
            <person name="Zhang P."/>
            <person name="Zhang Y."/>
            <person name="Zimin A.V."/>
            <person name="Baldwin J."/>
            <person name="Abdouelleil A."/>
            <person name="Abdulkadir J."/>
            <person name="Abebe A."/>
            <person name="Abera B."/>
            <person name="Abreu J."/>
            <person name="Acer S.C."/>
            <person name="Aftuck L."/>
            <person name="Alexander A."/>
            <person name="An P."/>
            <person name="Anderson E."/>
            <person name="Anderson S."/>
            <person name="Arachi H."/>
            <person name="Azer M."/>
            <person name="Bachantsang P."/>
            <person name="Barry A."/>
            <person name="Bayul T."/>
            <person name="Berlin A."/>
            <person name="Bessette D."/>
            <person name="Bloom T."/>
            <person name="Blye J."/>
            <person name="Boguslavskiy L."/>
            <person name="Bonnet C."/>
            <person name="Boukhgalter B."/>
            <person name="Bourzgui I."/>
            <person name="Brown A."/>
            <person name="Cahill P."/>
            <person name="Channer S."/>
            <person name="Cheshatsang Y."/>
            <person name="Chuda L."/>
            <person name="Citroen M."/>
            <person name="Collymore A."/>
            <person name="Cooke P."/>
            <person name="Costello M."/>
            <person name="D'Aco K."/>
            <person name="Daza R."/>
            <person name="De Haan G."/>
            <person name="DeGray S."/>
            <person name="DeMaso C."/>
            <person name="Dhargay N."/>
            <person name="Dooley K."/>
            <person name="Dooley E."/>
            <person name="Doricent M."/>
            <person name="Dorje P."/>
            <person name="Dorjee K."/>
            <person name="Dupes A."/>
            <person name="Elong R."/>
            <person name="Falk J."/>
            <person name="Farina A."/>
            <person name="Faro S."/>
            <person name="Ferguson D."/>
            <person name="Fisher S."/>
            <person name="Foley C.D."/>
            <person name="Franke A."/>
            <person name="Friedrich D."/>
            <person name="Gadbois L."/>
            <person name="Gearin G."/>
            <person name="Gearin C.R."/>
            <person name="Giannoukos G."/>
            <person name="Goode T."/>
            <person name="Graham J."/>
            <person name="Grandbois E."/>
            <person name="Grewal S."/>
            <person name="Gyaltsen K."/>
            <person name="Hafez N."/>
            <person name="Hagos B."/>
            <person name="Hall J."/>
            <person name="Henson C."/>
            <person name="Hollinger A."/>
            <person name="Honan T."/>
            <person name="Huard M.D."/>
            <person name="Hughes L."/>
            <person name="Hurhula B."/>
            <person name="Husby M.E."/>
            <person name="Kamat A."/>
            <person name="Kanga B."/>
            <person name="Kashin S."/>
            <person name="Khazanovich D."/>
            <person name="Kisner P."/>
            <person name="Lance K."/>
            <person name="Lara M."/>
            <person name="Lee W."/>
            <person name="Lennon N."/>
            <person name="Letendre F."/>
            <person name="LeVine R."/>
            <person name="Lipovsky A."/>
            <person name="Liu X."/>
            <person name="Liu J."/>
            <person name="Liu S."/>
            <person name="Lokyitsang T."/>
            <person name="Lokyitsang Y."/>
            <person name="Lubonja R."/>
            <person name="Lui A."/>
            <person name="MacDonald P."/>
            <person name="Magnisalis V."/>
            <person name="Maru K."/>
            <person name="Matthews C."/>
            <person name="McCusker W."/>
            <person name="McDonough S."/>
            <person name="Mehta T."/>
            <person name="Meldrim J."/>
            <person name="Meneus L."/>
            <person name="Mihai O."/>
            <person name="Mihalev A."/>
            <person name="Mihova T."/>
            <person name="Mittelman R."/>
            <person name="Mlenga V."/>
            <person name="Montmayeur A."/>
            <person name="Mulrain L."/>
            <person name="Navidi A."/>
            <person name="Naylor J."/>
            <person name="Negash T."/>
            <person name="Nguyen T."/>
            <person name="Nguyen N."/>
            <person name="Nicol R."/>
            <person name="Norbu C."/>
            <person name="Norbu N."/>
            <person name="Novod N."/>
            <person name="O'Neill B."/>
            <person name="Osman S."/>
            <person name="Markiewicz E."/>
            <person name="Oyono O.L."/>
            <person name="Patti C."/>
            <person name="Phunkhang P."/>
            <person name="Pierre F."/>
            <person name="Priest M."/>
            <person name="Raghuraman S."/>
            <person name="Rege F."/>
            <person name="Reyes R."/>
            <person name="Rise C."/>
            <person name="Rogov P."/>
            <person name="Ross K."/>
            <person name="Ryan E."/>
            <person name="Settipalli S."/>
            <person name="Shea T."/>
            <person name="Sherpa N."/>
            <person name="Shi L."/>
            <person name="Shih D."/>
            <person name="Sparrow T."/>
            <person name="Spaulding J."/>
            <person name="Stalker J."/>
            <person name="Stange-Thomann N."/>
            <person name="Stavropoulos S."/>
            <person name="Stone C."/>
            <person name="Strader C."/>
            <person name="Tesfaye S."/>
            <person name="Thomson T."/>
            <person name="Thoulutsang Y."/>
            <person name="Thoulutsang D."/>
            <person name="Topham K."/>
            <person name="Topping I."/>
            <person name="Tsamla T."/>
            <person name="Vassiliev H."/>
            <person name="Vo A."/>
            <person name="Wangchuk T."/>
            <person name="Wangdi T."/>
            <person name="Weiand M."/>
            <person name="Wilkinson J."/>
            <person name="Wilson A."/>
            <person name="Yadav S."/>
            <person name="Young G."/>
            <person name="Yu Q."/>
            <person name="Zembek L."/>
            <person name="Zhong D."/>
            <person name="Zimmer A."/>
            <person name="Zwirko Z."/>
            <person name="Jaffe D.B."/>
            <person name="Alvarez P."/>
            <person name="Brockman W."/>
            <person name="Butler J."/>
            <person name="Chin C."/>
            <person name="Gnerre S."/>
            <person name="Grabherr M."/>
            <person name="Kleber M."/>
            <person name="Mauceli E."/>
            <person name="MacCallum I."/>
        </authorList>
    </citation>
    <scope>NUCLEOTIDE SEQUENCE [LARGE SCALE GENOMIC DNA]</scope>
    <source>
        <strain evidence="2">MSH-3 / Tucson 14011-0111.49</strain>
    </source>
</reference>
<keyword evidence="2" id="KW-1185">Reference proteome</keyword>
<proteinExistence type="predicted"/>
<dbReference type="STRING" id="7234.B4HC17"/>
<organism evidence="2">
    <name type="scientific">Drosophila persimilis</name>
    <name type="common">Fruit fly</name>
    <dbReference type="NCBI Taxonomy" id="7234"/>
    <lineage>
        <taxon>Eukaryota</taxon>
        <taxon>Metazoa</taxon>
        <taxon>Ecdysozoa</taxon>
        <taxon>Arthropoda</taxon>
        <taxon>Hexapoda</taxon>
        <taxon>Insecta</taxon>
        <taxon>Pterygota</taxon>
        <taxon>Neoptera</taxon>
        <taxon>Endopterygota</taxon>
        <taxon>Diptera</taxon>
        <taxon>Brachycera</taxon>
        <taxon>Muscomorpha</taxon>
        <taxon>Ephydroidea</taxon>
        <taxon>Drosophilidae</taxon>
        <taxon>Drosophila</taxon>
        <taxon>Sophophora</taxon>
    </lineage>
</organism>
<accession>B4HC17</accession>
<dbReference type="HOGENOM" id="CLU_1715177_0_0_1"/>
<dbReference type="GO" id="GO:0046872">
    <property type="term" value="F:metal ion binding"/>
    <property type="evidence" value="ECO:0007669"/>
    <property type="project" value="InterPro"/>
</dbReference>
<name>B4HC17_DROPE</name>
<protein>
    <submittedName>
        <fullName evidence="1">GL18117</fullName>
    </submittedName>
</protein>
<dbReference type="EMBL" id="CH479275">
    <property type="protein sequence ID" value="EDW40048.1"/>
    <property type="molecule type" value="Genomic_DNA"/>
</dbReference>